<evidence type="ECO:0000313" key="10">
    <source>
        <dbReference type="Proteomes" id="UP000184301"/>
    </source>
</evidence>
<feature type="transmembrane region" description="Helical" evidence="7">
    <location>
        <begin position="79"/>
        <end position="99"/>
    </location>
</feature>
<dbReference type="STRING" id="1121950.SAMN02745243_00863"/>
<keyword evidence="10" id="KW-1185">Reference proteome</keyword>
<evidence type="ECO:0000256" key="6">
    <source>
        <dbReference type="ARBA" id="ARBA00023136"/>
    </source>
</evidence>
<dbReference type="OrthoDB" id="9811198at2"/>
<organism evidence="9 10">
    <name type="scientific">Hespellia stercorisuis DSM 15480</name>
    <dbReference type="NCBI Taxonomy" id="1121950"/>
    <lineage>
        <taxon>Bacteria</taxon>
        <taxon>Bacillati</taxon>
        <taxon>Bacillota</taxon>
        <taxon>Clostridia</taxon>
        <taxon>Lachnospirales</taxon>
        <taxon>Lachnospiraceae</taxon>
        <taxon>Hespellia</taxon>
    </lineage>
</organism>
<keyword evidence="4 7" id="KW-0812">Transmembrane</keyword>
<keyword evidence="3" id="KW-1003">Cell membrane</keyword>
<dbReference type="PANTHER" id="PTHR33778:SF1">
    <property type="entry name" value="MAGNESIUM TRANSPORTER YHID-RELATED"/>
    <property type="match status" value="1"/>
</dbReference>
<dbReference type="Pfam" id="PF02308">
    <property type="entry name" value="MgtC"/>
    <property type="match status" value="1"/>
</dbReference>
<dbReference type="AlphaFoldDB" id="A0A1M6K9Z7"/>
<evidence type="ECO:0000256" key="7">
    <source>
        <dbReference type="SAM" id="Phobius"/>
    </source>
</evidence>
<dbReference type="InterPro" id="IPR003416">
    <property type="entry name" value="MgtC/SapB/SrpB/YhiD_fam"/>
</dbReference>
<protein>
    <submittedName>
        <fullName evidence="9">Putative Mg2+ transporter-C (MgtC) family protein</fullName>
    </submittedName>
</protein>
<proteinExistence type="inferred from homology"/>
<gene>
    <name evidence="9" type="ORF">SAMN02745243_00863</name>
</gene>
<comment type="subcellular location">
    <subcellularLocation>
        <location evidence="1">Cell membrane</location>
        <topology evidence="1">Multi-pass membrane protein</topology>
    </subcellularLocation>
</comment>
<evidence type="ECO:0000256" key="4">
    <source>
        <dbReference type="ARBA" id="ARBA00022692"/>
    </source>
</evidence>
<evidence type="ECO:0000256" key="1">
    <source>
        <dbReference type="ARBA" id="ARBA00004651"/>
    </source>
</evidence>
<dbReference type="GO" id="GO:0005886">
    <property type="term" value="C:plasma membrane"/>
    <property type="evidence" value="ECO:0007669"/>
    <property type="project" value="UniProtKB-SubCell"/>
</dbReference>
<evidence type="ECO:0000256" key="3">
    <source>
        <dbReference type="ARBA" id="ARBA00022475"/>
    </source>
</evidence>
<feature type="domain" description="MgtC/SapB/SrpB/YhiD N-terminal" evidence="8">
    <location>
        <begin position="22"/>
        <end position="147"/>
    </location>
</feature>
<dbReference type="PANTHER" id="PTHR33778">
    <property type="entry name" value="PROTEIN MGTC"/>
    <property type="match status" value="1"/>
</dbReference>
<sequence>MSMMEWINTVSISFVGAAVIKLLMASVCGALVGIEREIKGRPAGMKTFSLVCVGATLAMITNEYIYTYMSNSTGDMSRMAAQVISGIGFLGAGTIIVTGNSRIKGLTTAAALWVTASIGIAIGTGFYAGAIIGVIVVVLSARIYQYVDDRILNRVNLMELFVEGTDEKVLLTVLNYFEDENVKVTSLQRTKDHKWVKDDTAAIIEIIIPKGKTHDDVLEELKKLPDMRTVFEHL</sequence>
<keyword evidence="6 7" id="KW-0472">Membrane</keyword>
<feature type="transmembrane region" description="Helical" evidence="7">
    <location>
        <begin position="111"/>
        <end position="144"/>
    </location>
</feature>
<evidence type="ECO:0000259" key="8">
    <source>
        <dbReference type="Pfam" id="PF02308"/>
    </source>
</evidence>
<evidence type="ECO:0000256" key="2">
    <source>
        <dbReference type="ARBA" id="ARBA00009298"/>
    </source>
</evidence>
<feature type="transmembrane region" description="Helical" evidence="7">
    <location>
        <begin position="47"/>
        <end position="67"/>
    </location>
</feature>
<dbReference type="PRINTS" id="PR01837">
    <property type="entry name" value="MGTCSAPBPROT"/>
</dbReference>
<keyword evidence="5 7" id="KW-1133">Transmembrane helix</keyword>
<evidence type="ECO:0000256" key="5">
    <source>
        <dbReference type="ARBA" id="ARBA00022989"/>
    </source>
</evidence>
<dbReference type="RefSeq" id="WP_073105753.1">
    <property type="nucleotide sequence ID" value="NZ_FQZY01000011.1"/>
</dbReference>
<reference evidence="9 10" key="1">
    <citation type="submission" date="2016-11" db="EMBL/GenBank/DDBJ databases">
        <authorList>
            <person name="Jaros S."/>
            <person name="Januszkiewicz K."/>
            <person name="Wedrychowicz H."/>
        </authorList>
    </citation>
    <scope>NUCLEOTIDE SEQUENCE [LARGE SCALE GENOMIC DNA]</scope>
    <source>
        <strain evidence="9 10">DSM 15480</strain>
    </source>
</reference>
<accession>A0A1M6K9Z7</accession>
<comment type="similarity">
    <text evidence="2">Belongs to the MgtC/SapB family.</text>
</comment>
<evidence type="ECO:0000313" key="9">
    <source>
        <dbReference type="EMBL" id="SHJ55805.1"/>
    </source>
</evidence>
<dbReference type="EMBL" id="FQZY01000011">
    <property type="protein sequence ID" value="SHJ55805.1"/>
    <property type="molecule type" value="Genomic_DNA"/>
</dbReference>
<name>A0A1M6K9Z7_9FIRM</name>
<dbReference type="Proteomes" id="UP000184301">
    <property type="component" value="Unassembled WGS sequence"/>
</dbReference>
<feature type="transmembrane region" description="Helical" evidence="7">
    <location>
        <begin position="12"/>
        <end position="35"/>
    </location>
</feature>
<dbReference type="InterPro" id="IPR049177">
    <property type="entry name" value="MgtC_SapB_SrpB_YhiD_N"/>
</dbReference>